<evidence type="ECO:0000313" key="2">
    <source>
        <dbReference type="WBParaSite" id="nRc.2.0.1.t47820-RA"/>
    </source>
</evidence>
<name>A0A915L9L3_ROMCU</name>
<evidence type="ECO:0000313" key="1">
    <source>
        <dbReference type="Proteomes" id="UP000887565"/>
    </source>
</evidence>
<accession>A0A915L9L3</accession>
<dbReference type="Proteomes" id="UP000887565">
    <property type="component" value="Unplaced"/>
</dbReference>
<dbReference type="AlphaFoldDB" id="A0A915L9L3"/>
<protein>
    <submittedName>
        <fullName evidence="2">Uncharacterized protein</fullName>
    </submittedName>
</protein>
<organism evidence="1 2">
    <name type="scientific">Romanomermis culicivorax</name>
    <name type="common">Nematode worm</name>
    <dbReference type="NCBI Taxonomy" id="13658"/>
    <lineage>
        <taxon>Eukaryota</taxon>
        <taxon>Metazoa</taxon>
        <taxon>Ecdysozoa</taxon>
        <taxon>Nematoda</taxon>
        <taxon>Enoplea</taxon>
        <taxon>Dorylaimia</taxon>
        <taxon>Mermithida</taxon>
        <taxon>Mermithoidea</taxon>
        <taxon>Mermithidae</taxon>
        <taxon>Romanomermis</taxon>
    </lineage>
</organism>
<dbReference type="WBParaSite" id="nRc.2.0.1.t47820-RA">
    <property type="protein sequence ID" value="nRc.2.0.1.t47820-RA"/>
    <property type="gene ID" value="nRc.2.0.1.g47820"/>
</dbReference>
<reference evidence="2" key="1">
    <citation type="submission" date="2022-11" db="UniProtKB">
        <authorList>
            <consortium name="WormBaseParasite"/>
        </authorList>
    </citation>
    <scope>IDENTIFICATION</scope>
</reference>
<sequence>MRGGSATGMLTIAVSNGSFLPFCTKKIFTSSAMPLSLRAKILFSKQYLIFGDIIGNSKIVFSNRYNFVSKAKAKFKSIRAASPSDWRRIPFPGSFDRQKLSSSSQQIQMRFTILKYEIHQIRRKTYLDRPQSFPLQSISSQRPIHATDDDSFLNFRQTDGQRIELNDRFFGYSNTALDTKYVTVTTSN</sequence>
<proteinExistence type="predicted"/>
<keyword evidence="1" id="KW-1185">Reference proteome</keyword>